<reference evidence="1" key="1">
    <citation type="submission" date="2020-03" db="EMBL/GenBank/DDBJ databases">
        <title>The deep terrestrial virosphere.</title>
        <authorList>
            <person name="Holmfeldt K."/>
            <person name="Nilsson E."/>
            <person name="Simone D."/>
            <person name="Lopez-Fernandez M."/>
            <person name="Wu X."/>
            <person name="de Brujin I."/>
            <person name="Lundin D."/>
            <person name="Andersson A."/>
            <person name="Bertilsson S."/>
            <person name="Dopson M."/>
        </authorList>
    </citation>
    <scope>NUCLEOTIDE SEQUENCE</scope>
    <source>
        <strain evidence="2">MM415A00192</strain>
        <strain evidence="1">MM415B00178</strain>
    </source>
</reference>
<gene>
    <name evidence="2" type="ORF">MM415A00192_0024</name>
    <name evidence="1" type="ORF">MM415B00178_0032</name>
</gene>
<dbReference type="EMBL" id="MT142529">
    <property type="protein sequence ID" value="QJA84415.1"/>
    <property type="molecule type" value="Genomic_DNA"/>
</dbReference>
<dbReference type="EMBL" id="MT141574">
    <property type="protein sequence ID" value="QJA67650.1"/>
    <property type="molecule type" value="Genomic_DNA"/>
</dbReference>
<organism evidence="1">
    <name type="scientific">viral metagenome</name>
    <dbReference type="NCBI Taxonomy" id="1070528"/>
    <lineage>
        <taxon>unclassified sequences</taxon>
        <taxon>metagenomes</taxon>
        <taxon>organismal metagenomes</taxon>
    </lineage>
</organism>
<name>A0A6M3JCS5_9ZZZZ</name>
<proteinExistence type="predicted"/>
<sequence length="56" mass="6340">MQYQDTEKNDSMGDFHNQLIELVDRTTLSPPEAITILRMIATNIEKLFEVSVTGGK</sequence>
<accession>A0A6M3JCS5</accession>
<dbReference type="AlphaFoldDB" id="A0A6M3JCS5"/>
<evidence type="ECO:0000313" key="1">
    <source>
        <dbReference type="EMBL" id="QJA67650.1"/>
    </source>
</evidence>
<evidence type="ECO:0000313" key="2">
    <source>
        <dbReference type="EMBL" id="QJA84415.1"/>
    </source>
</evidence>
<protein>
    <submittedName>
        <fullName evidence="1">Uncharacterized protein</fullName>
    </submittedName>
</protein>